<comment type="caution">
    <text evidence="1">The sequence shown here is derived from an EMBL/GenBank/DDBJ whole genome shotgun (WGS) entry which is preliminary data.</text>
</comment>
<name>A0ACC2DTI9_DIPCM</name>
<sequence>MSIRCLAHIILIILKSIYQCIQPTLMNLWFIEKSGPLDWSSIILIEDCYSPIPDTILDTVNLY</sequence>
<gene>
    <name evidence="1" type="ORF">O6H91_05G127600</name>
</gene>
<reference evidence="2" key="1">
    <citation type="journal article" date="2024" name="Proc. Natl. Acad. Sci. U.S.A.">
        <title>Extraordinary preservation of gene collinearity over three hundred million years revealed in homosporous lycophytes.</title>
        <authorList>
            <person name="Li C."/>
            <person name="Wickell D."/>
            <person name="Kuo L.Y."/>
            <person name="Chen X."/>
            <person name="Nie B."/>
            <person name="Liao X."/>
            <person name="Peng D."/>
            <person name="Ji J."/>
            <person name="Jenkins J."/>
            <person name="Williams M."/>
            <person name="Shu S."/>
            <person name="Plott C."/>
            <person name="Barry K."/>
            <person name="Rajasekar S."/>
            <person name="Grimwood J."/>
            <person name="Han X."/>
            <person name="Sun S."/>
            <person name="Hou Z."/>
            <person name="He W."/>
            <person name="Dai G."/>
            <person name="Sun C."/>
            <person name="Schmutz J."/>
            <person name="Leebens-Mack J.H."/>
            <person name="Li F.W."/>
            <person name="Wang L."/>
        </authorList>
    </citation>
    <scope>NUCLEOTIDE SEQUENCE [LARGE SCALE GENOMIC DNA]</scope>
    <source>
        <strain evidence="2">cv. PW_Plant_1</strain>
    </source>
</reference>
<evidence type="ECO:0000313" key="2">
    <source>
        <dbReference type="Proteomes" id="UP001162992"/>
    </source>
</evidence>
<accession>A0ACC2DTI9</accession>
<protein>
    <submittedName>
        <fullName evidence="1">Uncharacterized protein</fullName>
    </submittedName>
</protein>
<evidence type="ECO:0000313" key="1">
    <source>
        <dbReference type="EMBL" id="KAJ7557453.1"/>
    </source>
</evidence>
<proteinExistence type="predicted"/>
<dbReference type="EMBL" id="CM055096">
    <property type="protein sequence ID" value="KAJ7557453.1"/>
    <property type="molecule type" value="Genomic_DNA"/>
</dbReference>
<organism evidence="1 2">
    <name type="scientific">Diphasiastrum complanatum</name>
    <name type="common">Issler's clubmoss</name>
    <name type="synonym">Lycopodium complanatum</name>
    <dbReference type="NCBI Taxonomy" id="34168"/>
    <lineage>
        <taxon>Eukaryota</taxon>
        <taxon>Viridiplantae</taxon>
        <taxon>Streptophyta</taxon>
        <taxon>Embryophyta</taxon>
        <taxon>Tracheophyta</taxon>
        <taxon>Lycopodiopsida</taxon>
        <taxon>Lycopodiales</taxon>
        <taxon>Lycopodiaceae</taxon>
        <taxon>Lycopodioideae</taxon>
        <taxon>Diphasiastrum</taxon>
    </lineage>
</organism>
<dbReference type="Proteomes" id="UP001162992">
    <property type="component" value="Chromosome 5"/>
</dbReference>
<keyword evidence="2" id="KW-1185">Reference proteome</keyword>